<feature type="chain" id="PRO_5035886066" evidence="1">
    <location>
        <begin position="20"/>
        <end position="308"/>
    </location>
</feature>
<dbReference type="Proteomes" id="UP000679691">
    <property type="component" value="Unassembled WGS sequence"/>
</dbReference>
<keyword evidence="3" id="KW-1185">Reference proteome</keyword>
<evidence type="ECO:0000256" key="1">
    <source>
        <dbReference type="SAM" id="SignalP"/>
    </source>
</evidence>
<dbReference type="EMBL" id="JAGKSB010000004">
    <property type="protein sequence ID" value="MBP3942776.1"/>
    <property type="molecule type" value="Genomic_DNA"/>
</dbReference>
<comment type="caution">
    <text evidence="2">The sequence shown here is derived from an EMBL/GenBank/DDBJ whole genome shotgun (WGS) entry which is preliminary data.</text>
</comment>
<dbReference type="RefSeq" id="WP_353546262.1">
    <property type="nucleotide sequence ID" value="NZ_JAGKSB010000004.1"/>
</dbReference>
<evidence type="ECO:0000313" key="2">
    <source>
        <dbReference type="EMBL" id="MBP3942776.1"/>
    </source>
</evidence>
<gene>
    <name evidence="2" type="ORF">J5U18_04225</name>
</gene>
<name>A0A8T4H9J8_9SPHI</name>
<sequence length="308" mass="33966">MKKILIIAALLLSYGSTIACDICGCGAGTYYVGLLPQFTKRFVGIRYQYSEITTQLGPNGERTTLTSDERYRNMDIWGAWNIGDRFRVMAILPYSFNEKYNAASDELRKKNGIGDIVVNGYYKILEKTGSTDRKLINQSLWAGVGIKFATGKYDTFERLNAQGNSPNIFQLGTGSTDILLNAIYDIRISDFGINANVSGKINMENSDDYHYGNKLSGNISAYHKFSLGQDRRISPTLGVAAETQMKDKTMGFVVDETGGKLVQGIVGVELTLNKVSFGINYQVPLAQKLALGRMDAGNKAFAHLSFAF</sequence>
<feature type="signal peptide" evidence="1">
    <location>
        <begin position="1"/>
        <end position="19"/>
    </location>
</feature>
<evidence type="ECO:0000313" key="3">
    <source>
        <dbReference type="Proteomes" id="UP000679691"/>
    </source>
</evidence>
<protein>
    <submittedName>
        <fullName evidence="2">Transporter</fullName>
    </submittedName>
</protein>
<proteinExistence type="predicted"/>
<accession>A0A8T4H9J8</accession>
<keyword evidence="1" id="KW-0732">Signal</keyword>
<organism evidence="2 3">
    <name type="scientific">Rhinopithecimicrobium faecis</name>
    <dbReference type="NCBI Taxonomy" id="2820698"/>
    <lineage>
        <taxon>Bacteria</taxon>
        <taxon>Pseudomonadati</taxon>
        <taxon>Bacteroidota</taxon>
        <taxon>Sphingobacteriia</taxon>
        <taxon>Sphingobacteriales</taxon>
        <taxon>Sphingobacteriaceae</taxon>
        <taxon>Rhinopithecimicrobium</taxon>
    </lineage>
</organism>
<reference evidence="2" key="1">
    <citation type="submission" date="2021-03" db="EMBL/GenBank/DDBJ databases">
        <authorList>
            <person name="Lu T."/>
            <person name="Wang Q."/>
            <person name="Han X."/>
        </authorList>
    </citation>
    <scope>NUCLEOTIDE SEQUENCE</scope>
    <source>
        <strain evidence="2">WQ 2009</strain>
    </source>
</reference>
<dbReference type="AlphaFoldDB" id="A0A8T4H9J8"/>
<dbReference type="PROSITE" id="PS51257">
    <property type="entry name" value="PROKAR_LIPOPROTEIN"/>
    <property type="match status" value="1"/>
</dbReference>